<dbReference type="EMBL" id="CAMXCT020001046">
    <property type="protein sequence ID" value="CAL1139476.1"/>
    <property type="molecule type" value="Genomic_DNA"/>
</dbReference>
<feature type="compositionally biased region" description="Low complexity" evidence="1">
    <location>
        <begin position="69"/>
        <end position="78"/>
    </location>
</feature>
<feature type="compositionally biased region" description="Basic and acidic residues" evidence="1">
    <location>
        <begin position="235"/>
        <end position="246"/>
    </location>
</feature>
<dbReference type="EMBL" id="CAMXCT010001046">
    <property type="protein sequence ID" value="CAI3986101.1"/>
    <property type="molecule type" value="Genomic_DNA"/>
</dbReference>
<gene>
    <name evidence="2" type="ORF">C1SCF055_LOCUS13478</name>
</gene>
<reference evidence="2" key="1">
    <citation type="submission" date="2022-10" db="EMBL/GenBank/DDBJ databases">
        <authorList>
            <person name="Chen Y."/>
            <person name="Dougan E. K."/>
            <person name="Chan C."/>
            <person name="Rhodes N."/>
            <person name="Thang M."/>
        </authorList>
    </citation>
    <scope>NUCLEOTIDE SEQUENCE</scope>
</reference>
<dbReference type="Proteomes" id="UP001152797">
    <property type="component" value="Unassembled WGS sequence"/>
</dbReference>
<feature type="compositionally biased region" description="Basic residues" evidence="1">
    <location>
        <begin position="79"/>
        <end position="112"/>
    </location>
</feature>
<dbReference type="AlphaFoldDB" id="A0A9P1C6W8"/>
<keyword evidence="4" id="KW-1185">Reference proteome</keyword>
<feature type="compositionally biased region" description="Basic and acidic residues" evidence="1">
    <location>
        <begin position="1"/>
        <end position="21"/>
    </location>
</feature>
<organism evidence="2">
    <name type="scientific">Cladocopium goreaui</name>
    <dbReference type="NCBI Taxonomy" id="2562237"/>
    <lineage>
        <taxon>Eukaryota</taxon>
        <taxon>Sar</taxon>
        <taxon>Alveolata</taxon>
        <taxon>Dinophyceae</taxon>
        <taxon>Suessiales</taxon>
        <taxon>Symbiodiniaceae</taxon>
        <taxon>Cladocopium</taxon>
    </lineage>
</organism>
<name>A0A9P1C6W8_9DINO</name>
<feature type="region of interest" description="Disordered" evidence="1">
    <location>
        <begin position="1"/>
        <end position="258"/>
    </location>
</feature>
<reference evidence="3" key="2">
    <citation type="submission" date="2024-04" db="EMBL/GenBank/DDBJ databases">
        <authorList>
            <person name="Chen Y."/>
            <person name="Shah S."/>
            <person name="Dougan E. K."/>
            <person name="Thang M."/>
            <person name="Chan C."/>
        </authorList>
    </citation>
    <scope>NUCLEOTIDE SEQUENCE [LARGE SCALE GENOMIC DNA]</scope>
</reference>
<feature type="compositionally biased region" description="Acidic residues" evidence="1">
    <location>
        <begin position="128"/>
        <end position="152"/>
    </location>
</feature>
<sequence>MVEKEENDKGNDPEEGKKDDESKEAEEVEERQGKEKDNGENEDAEEKQAEDQTEAEVEKPEGKKKKPPKAAAKAAAKSGKAKAAPKTKAKAAKAKAPAKKAAAKKAAAKKAAAKTAAKPTGKSKPPQVDDEQQVDAEDEEEEEEGGEEEEECASNTGQRVKEEPAESTPNKRRKASSAAEAPEVEKPAAQKKKSKKDGKEDNKKKDKQEKKENKEKTDKKNQEKAVKPKKKQKKAPKDDKAEKPQPEAKPQPKKKVKAADFFKNFKIEASDIEPGEEEQETKRNRVAAMAFKRLFPGVPAHVKEEWQRVNKSAKRVEVTQWLMSRMRKVEGKWTFVLDNSSIEKSRQRHDKEHYGNLNRAVPRFRAIQKCGSFDALKVALQNGEIREIKSSTTGKTLYQWEEEEVVSKGVEMDHATTIGTGSTGIGSGVFDGLWAALDFSSLQPQGASLTAMGSGLPTFQQPALGFGGISQPQAPFGNQSPPMIGDGSPTGGCMGLISEELPQQLWQKLDEALSVASQSLNESASVIQNLTQKASSGSRLANDLLNRLNASYSAVQRSHSIMTQVKVTRRGLPGMQLNQQNAKAMLQQAFDQLKELYEAIQVGKSLAR</sequence>
<proteinExistence type="predicted"/>
<protein>
    <submittedName>
        <fullName evidence="2">Uncharacterized protein</fullName>
    </submittedName>
</protein>
<evidence type="ECO:0000313" key="3">
    <source>
        <dbReference type="EMBL" id="CAL1139476.1"/>
    </source>
</evidence>
<evidence type="ECO:0000256" key="1">
    <source>
        <dbReference type="SAM" id="MobiDB-lite"/>
    </source>
</evidence>
<feature type="compositionally biased region" description="Basic and acidic residues" evidence="1">
    <location>
        <begin position="197"/>
        <end position="226"/>
    </location>
</feature>
<evidence type="ECO:0000313" key="4">
    <source>
        <dbReference type="Proteomes" id="UP001152797"/>
    </source>
</evidence>
<feature type="compositionally biased region" description="Low complexity" evidence="1">
    <location>
        <begin position="113"/>
        <end position="126"/>
    </location>
</feature>
<accession>A0A9P1C6W8</accession>
<dbReference type="EMBL" id="CAMXCT030001046">
    <property type="protein sequence ID" value="CAL4773413.1"/>
    <property type="molecule type" value="Genomic_DNA"/>
</dbReference>
<evidence type="ECO:0000313" key="2">
    <source>
        <dbReference type="EMBL" id="CAI3986101.1"/>
    </source>
</evidence>
<comment type="caution">
    <text evidence="2">The sequence shown here is derived from an EMBL/GenBank/DDBJ whole genome shotgun (WGS) entry which is preliminary data.</text>
</comment>
<feature type="compositionally biased region" description="Basic and acidic residues" evidence="1">
    <location>
        <begin position="46"/>
        <end position="61"/>
    </location>
</feature>
<feature type="compositionally biased region" description="Basic and acidic residues" evidence="1">
    <location>
        <begin position="30"/>
        <end position="39"/>
    </location>
</feature>